<evidence type="ECO:0000256" key="4">
    <source>
        <dbReference type="ARBA" id="ARBA00022953"/>
    </source>
</evidence>
<sequence>MILEAMRLDYLRSEWTIPEDFLRFSHFERVVDQLDMSSSPGYPYMTQYSSNALFFGVVDGVKDEGRKWSIFKMVTEQLQARVSDPIRLFIKPEPHKQTKIDNRAYRLISSVSVVDQIIDHMLFDDFNLKIQDNHIYQVPQVGWAPVKQGWMHVPTTGVAMDKSGWDWTVLPWILEMILELRIALCVNMTEEWKDLASWRYQQLFQQPLFVTSGGHLLKQKQPGVMKSGCVNTISDNSMAQDLLDKVVECRTGIHSDWMMTMGDDTYQSVPSDIKLYVAELSKYCKVKDVVFAAEFAGFRFDLNWIEPLYTAKHCYTLLHLEDSLAEETAAAYALLYHRSRKGKTIKRIAAEVTQLPSDAWLDEVWDGED</sequence>
<accession>A0A8K1U2Q7</accession>
<keyword evidence="3" id="KW-0547">Nucleotide-binding</keyword>
<dbReference type="InterPro" id="IPR001205">
    <property type="entry name" value="RNA-dir_pol_C"/>
</dbReference>
<dbReference type="Pfam" id="PF00680">
    <property type="entry name" value="RdRP_1"/>
    <property type="match status" value="1"/>
</dbReference>
<comment type="catalytic activity">
    <reaction evidence="5">
        <text>RNA(n) + a ribonucleoside 5'-triphosphate = RNA(n+1) + diphosphate</text>
        <dbReference type="Rhea" id="RHEA:21248"/>
        <dbReference type="Rhea" id="RHEA-COMP:14527"/>
        <dbReference type="Rhea" id="RHEA-COMP:17342"/>
        <dbReference type="ChEBI" id="CHEBI:33019"/>
        <dbReference type="ChEBI" id="CHEBI:61557"/>
        <dbReference type="ChEBI" id="CHEBI:140395"/>
        <dbReference type="EC" id="2.7.7.48"/>
    </reaction>
</comment>
<dbReference type="GO" id="GO:0003723">
    <property type="term" value="F:RNA binding"/>
    <property type="evidence" value="ECO:0007669"/>
    <property type="project" value="InterPro"/>
</dbReference>
<dbReference type="SUPFAM" id="SSF56672">
    <property type="entry name" value="DNA/RNA polymerases"/>
    <property type="match status" value="1"/>
</dbReference>
<feature type="domain" description="RNA-directed RNA polymerase C-terminal" evidence="6">
    <location>
        <begin position="31"/>
        <end position="284"/>
    </location>
</feature>
<keyword evidence="4" id="KW-0693">Viral RNA replication</keyword>
<protein>
    <recommendedName>
        <fullName evidence="6">RNA-directed RNA polymerase C-terminal domain-containing protein</fullName>
    </recommendedName>
</protein>
<evidence type="ECO:0000256" key="2">
    <source>
        <dbReference type="ARBA" id="ARBA00022695"/>
    </source>
</evidence>
<evidence type="ECO:0000256" key="5">
    <source>
        <dbReference type="ARBA" id="ARBA00048744"/>
    </source>
</evidence>
<dbReference type="EMBL" id="MW239497">
    <property type="protein sequence ID" value="UGO57552.1"/>
    <property type="molecule type" value="Genomic_RNA"/>
</dbReference>
<dbReference type="InterPro" id="IPR001795">
    <property type="entry name" value="RNA-dir_pol_luteovirus"/>
</dbReference>
<dbReference type="GO" id="GO:0000166">
    <property type="term" value="F:nucleotide binding"/>
    <property type="evidence" value="ECO:0007669"/>
    <property type="project" value="UniProtKB-KW"/>
</dbReference>
<evidence type="ECO:0000256" key="3">
    <source>
        <dbReference type="ARBA" id="ARBA00022741"/>
    </source>
</evidence>
<evidence type="ECO:0000259" key="6">
    <source>
        <dbReference type="Pfam" id="PF00680"/>
    </source>
</evidence>
<reference evidence="7" key="1">
    <citation type="submission" date="2020-11" db="EMBL/GenBank/DDBJ databases">
        <title>RNA virus dark matter in the feces of wild birds.</title>
        <authorList>
            <person name="Lu X."/>
            <person name="Yang X.S."/>
            <person name="Zhang W."/>
        </authorList>
    </citation>
    <scope>NUCLEOTIDE SEQUENCE</scope>
    <source>
        <strain evidence="7">Rufous-tailedRobin167con65</strain>
    </source>
</reference>
<proteinExistence type="predicted"/>
<organism evidence="7">
    <name type="scientific">Riboviria sp</name>
    <dbReference type="NCBI Taxonomy" id="2585031"/>
    <lineage>
        <taxon>Viruses</taxon>
        <taxon>Riboviria</taxon>
    </lineage>
</organism>
<evidence type="ECO:0000256" key="1">
    <source>
        <dbReference type="ARBA" id="ARBA00022679"/>
    </source>
</evidence>
<name>A0A8K1U2Q7_9VIRU</name>
<dbReference type="GO" id="GO:0006351">
    <property type="term" value="P:DNA-templated transcription"/>
    <property type="evidence" value="ECO:0007669"/>
    <property type="project" value="InterPro"/>
</dbReference>
<dbReference type="InterPro" id="IPR043502">
    <property type="entry name" value="DNA/RNA_pol_sf"/>
</dbReference>
<keyword evidence="1" id="KW-0808">Transferase</keyword>
<evidence type="ECO:0000313" key="7">
    <source>
        <dbReference type="EMBL" id="UGO57552.1"/>
    </source>
</evidence>
<dbReference type="PRINTS" id="PR00914">
    <property type="entry name" value="LVIRUSRNAPOL"/>
</dbReference>
<dbReference type="GO" id="GO:0003968">
    <property type="term" value="F:RNA-directed RNA polymerase activity"/>
    <property type="evidence" value="ECO:0007669"/>
    <property type="project" value="UniProtKB-EC"/>
</dbReference>
<keyword evidence="2" id="KW-0548">Nucleotidyltransferase</keyword>